<evidence type="ECO:0000313" key="2">
    <source>
        <dbReference type="Proteomes" id="UP001153620"/>
    </source>
</evidence>
<name>A0A9N9SA15_9DIPT</name>
<evidence type="ECO:0000313" key="1">
    <source>
        <dbReference type="EMBL" id="CAG9812232.1"/>
    </source>
</evidence>
<sequence length="101" mass="11945">MASTETEDDVCLSLPEILDQIEKQFNNEKELDMKLVMTFFDELKKYQNGQAAIKEYRWLFGLGEESIHMVDSKECRKVYLVNFKTCSKYLQTFLLNAIKFE</sequence>
<dbReference type="AlphaFoldDB" id="A0A9N9SA15"/>
<reference evidence="1" key="1">
    <citation type="submission" date="2022-01" db="EMBL/GenBank/DDBJ databases">
        <authorList>
            <person name="King R."/>
        </authorList>
    </citation>
    <scope>NUCLEOTIDE SEQUENCE</scope>
</reference>
<gene>
    <name evidence="1" type="ORF">CHIRRI_LOCUS15037</name>
</gene>
<dbReference type="Proteomes" id="UP001153620">
    <property type="component" value="Chromosome 4"/>
</dbReference>
<protein>
    <submittedName>
        <fullName evidence="1">Uncharacterized protein</fullName>
    </submittedName>
</protein>
<dbReference type="OrthoDB" id="10299232at2759"/>
<reference evidence="1" key="2">
    <citation type="submission" date="2022-10" db="EMBL/GenBank/DDBJ databases">
        <authorList>
            <consortium name="ENA_rothamsted_submissions"/>
            <consortium name="culmorum"/>
            <person name="King R."/>
        </authorList>
    </citation>
    <scope>NUCLEOTIDE SEQUENCE</scope>
</reference>
<organism evidence="1 2">
    <name type="scientific">Chironomus riparius</name>
    <dbReference type="NCBI Taxonomy" id="315576"/>
    <lineage>
        <taxon>Eukaryota</taxon>
        <taxon>Metazoa</taxon>
        <taxon>Ecdysozoa</taxon>
        <taxon>Arthropoda</taxon>
        <taxon>Hexapoda</taxon>
        <taxon>Insecta</taxon>
        <taxon>Pterygota</taxon>
        <taxon>Neoptera</taxon>
        <taxon>Endopterygota</taxon>
        <taxon>Diptera</taxon>
        <taxon>Nematocera</taxon>
        <taxon>Chironomoidea</taxon>
        <taxon>Chironomidae</taxon>
        <taxon>Chironominae</taxon>
        <taxon>Chironomus</taxon>
    </lineage>
</organism>
<keyword evidence="2" id="KW-1185">Reference proteome</keyword>
<proteinExistence type="predicted"/>
<dbReference type="EMBL" id="OU895880">
    <property type="protein sequence ID" value="CAG9812232.1"/>
    <property type="molecule type" value="Genomic_DNA"/>
</dbReference>
<accession>A0A9N9SA15</accession>